<feature type="region of interest" description="Disordered" evidence="1">
    <location>
        <begin position="806"/>
        <end position="825"/>
    </location>
</feature>
<dbReference type="OrthoDB" id="4897763at2"/>
<sequence>MSGQMSGVVVSVESARQGVIATSWSGKLLSVWNAADVDRDGCDLTPDDGVTRYHATGEVAEGLTDDDPDVVTMADTAPADWPAGGTDDDGQPIPTDTRLDLWPEVLDVVAQVDTGDDDLLPVAVPHALRPLLSEGLRDEGGGEQVICEARGTGWVIVDVIGRRGEIGLDGLGDDVTGAIDDASQVGADARTAADAAQQVADQAQSAASTAQSAASAAQSRADAAKQAADAAAATAGTSSQQAQDAAAAASTAQQIANAAKANAATAQSAADAAQQSADGAASAAASAQSSANANASDLASFTTTVNAKFTDVQSQIDGSIATWFYPVPPTNTNTPASSWTTTDIQNNHLGDLYYDTNSGYCYRWQIASQAYSWQRITDVDVTKALADAAKAQDTADGKRRVFTATPVPPYDVGDLWAGGPSGELMRCKVAKTSAQSYAAGDWEKASKYTDDTAADQAKAAADAAQSAADAAAAKAGTAQASADGKNVVKHSTAPATGSSGTPGDMWFQHQTDPSNAGSLAMPVLAWWMWSGTAWISQQLTGAVLTALDAGTITVGALSGINIFSPGAGLLPRTQIVGSTISVIRAGAEGEEVTTVQLGGADDDQLMISDTDGSPLGGIDPEGNVLAQDLSVNGDLTVGGVALPDMLSPLPQGIIARQKLGSTSALNSIYVGGTELGLLELSADLHAGREYEFFVGGNVKTSAAGIVSLRVRATTAALGSTPAAPAITSPGLLTAVIPCQSGNQEITWSKILPVQASDVSARILLTAQTSSASMSLRFNTSDTLTSDIMITDRGSYGSWGDGAVSNGGGTPFSGTSTNPSSTNPTRTYTKSWKVAATRTWRNGSVVSGKLMQGYYSPGQRYGLWLWDGSIAATVGSNANIQSCILTVKNVDFPTTPGRNGILRIGHYDSTALPGSPQTSGGSAVSVSMKAGRTAKIGLPGGWWVGIATGAIRGITIGEVGSGAANKPTYGHFEPSATITMTYTK</sequence>
<proteinExistence type="predicted"/>
<name>A0A3S5EVC4_9ACTN</name>
<protein>
    <recommendedName>
        <fullName evidence="4">Minor tail protein</fullName>
    </recommendedName>
</protein>
<evidence type="ECO:0008006" key="4">
    <source>
        <dbReference type="Google" id="ProtNLM"/>
    </source>
</evidence>
<gene>
    <name evidence="2" type="ORF">NCTC13652_02321</name>
</gene>
<evidence type="ECO:0000313" key="2">
    <source>
        <dbReference type="EMBL" id="VEI04098.1"/>
    </source>
</evidence>
<feature type="region of interest" description="Disordered" evidence="1">
    <location>
        <begin position="479"/>
        <end position="510"/>
    </location>
</feature>
<accession>A0A3S5EVC4</accession>
<keyword evidence="3" id="KW-1185">Reference proteome</keyword>
<organism evidence="2 3">
    <name type="scientific">Acidipropionibacterium jensenii</name>
    <dbReference type="NCBI Taxonomy" id="1749"/>
    <lineage>
        <taxon>Bacteria</taxon>
        <taxon>Bacillati</taxon>
        <taxon>Actinomycetota</taxon>
        <taxon>Actinomycetes</taxon>
        <taxon>Propionibacteriales</taxon>
        <taxon>Propionibacteriaceae</taxon>
        <taxon>Acidipropionibacterium</taxon>
    </lineage>
</organism>
<evidence type="ECO:0000256" key="1">
    <source>
        <dbReference type="SAM" id="MobiDB-lite"/>
    </source>
</evidence>
<dbReference type="Proteomes" id="UP000277858">
    <property type="component" value="Chromosome"/>
</dbReference>
<dbReference type="AlphaFoldDB" id="A0A3S5EVC4"/>
<dbReference type="STRING" id="1122997.GCA_000425285_00794"/>
<dbReference type="RefSeq" id="WP_126412773.1">
    <property type="nucleotide sequence ID" value="NZ_LR134473.1"/>
</dbReference>
<dbReference type="EMBL" id="LR134473">
    <property type="protein sequence ID" value="VEI04098.1"/>
    <property type="molecule type" value="Genomic_DNA"/>
</dbReference>
<feature type="compositionally biased region" description="Low complexity" evidence="1">
    <location>
        <begin position="811"/>
        <end position="824"/>
    </location>
</feature>
<evidence type="ECO:0000313" key="3">
    <source>
        <dbReference type="Proteomes" id="UP000277858"/>
    </source>
</evidence>
<reference evidence="2 3" key="1">
    <citation type="submission" date="2018-12" db="EMBL/GenBank/DDBJ databases">
        <authorList>
            <consortium name="Pathogen Informatics"/>
        </authorList>
    </citation>
    <scope>NUCLEOTIDE SEQUENCE [LARGE SCALE GENOMIC DNA]</scope>
    <source>
        <strain evidence="2 3">NCTC13652</strain>
    </source>
</reference>